<dbReference type="OrthoDB" id="559153at2"/>
<dbReference type="EMBL" id="SNXY01000010">
    <property type="protein sequence ID" value="TDP82745.1"/>
    <property type="molecule type" value="Genomic_DNA"/>
</dbReference>
<feature type="transmembrane region" description="Helical" evidence="1">
    <location>
        <begin position="15"/>
        <end position="40"/>
    </location>
</feature>
<sequence length="358" mass="37155">MADVARDRRADRRGLVLGLTMAEIMLLLVFCLLIALAALLQRERAATTAAEKRVAELERAEAGSRDLLARLGGTEALANRLGPVAPGAADPARPSAAAIDDAWTRLVAGAGLASRLAEAGVDPADLERRDVAADLALADAARAVVAAAGEPPPDAAGARVALDRALDRLGAAEARGDALAREVAALSARAGRPVDLPPILMLREDAGFRFGSGSAVPSARASEKLRTETIATLRDLVDRYDVDVVEVIGHTDDQPVGTTHVSNLDQNLVGVVGGRPIETLSAADNAGLGLARAVSVARILKSDPRLAGVEILPLSAAQLVGTDGRLTAGGGGAEPERRRIEIRLRRSVDRREASDAGR</sequence>
<dbReference type="AlphaFoldDB" id="A0A4R6RA34"/>
<gene>
    <name evidence="2" type="ORF">EDD54_4017</name>
</gene>
<accession>A0A4R6RA34</accession>
<keyword evidence="1" id="KW-0472">Membrane</keyword>
<reference evidence="2 3" key="1">
    <citation type="submission" date="2019-03" db="EMBL/GenBank/DDBJ databases">
        <title>Genomic Encyclopedia of Type Strains, Phase IV (KMG-IV): sequencing the most valuable type-strain genomes for metagenomic binning, comparative biology and taxonomic classification.</title>
        <authorList>
            <person name="Goeker M."/>
        </authorList>
    </citation>
    <scope>NUCLEOTIDE SEQUENCE [LARGE SCALE GENOMIC DNA]</scope>
    <source>
        <strain evidence="2 3">DSM 102969</strain>
    </source>
</reference>
<evidence type="ECO:0000313" key="3">
    <source>
        <dbReference type="Proteomes" id="UP000294547"/>
    </source>
</evidence>
<dbReference type="Proteomes" id="UP000294547">
    <property type="component" value="Unassembled WGS sequence"/>
</dbReference>
<evidence type="ECO:0000313" key="2">
    <source>
        <dbReference type="EMBL" id="TDP82745.1"/>
    </source>
</evidence>
<organism evidence="2 3">
    <name type="scientific">Oharaeibacter diazotrophicus</name>
    <dbReference type="NCBI Taxonomy" id="1920512"/>
    <lineage>
        <taxon>Bacteria</taxon>
        <taxon>Pseudomonadati</taxon>
        <taxon>Pseudomonadota</taxon>
        <taxon>Alphaproteobacteria</taxon>
        <taxon>Hyphomicrobiales</taxon>
        <taxon>Pleomorphomonadaceae</taxon>
        <taxon>Oharaeibacter</taxon>
    </lineage>
</organism>
<dbReference type="Gene3D" id="3.30.1330.60">
    <property type="entry name" value="OmpA-like domain"/>
    <property type="match status" value="1"/>
</dbReference>
<evidence type="ECO:0000256" key="1">
    <source>
        <dbReference type="SAM" id="Phobius"/>
    </source>
</evidence>
<dbReference type="InterPro" id="IPR036737">
    <property type="entry name" value="OmpA-like_sf"/>
</dbReference>
<keyword evidence="3" id="KW-1185">Reference proteome</keyword>
<keyword evidence="1" id="KW-1133">Transmembrane helix</keyword>
<proteinExistence type="predicted"/>
<dbReference type="SUPFAM" id="SSF103088">
    <property type="entry name" value="OmpA-like"/>
    <property type="match status" value="1"/>
</dbReference>
<keyword evidence="1" id="KW-0812">Transmembrane</keyword>
<name>A0A4R6RA34_9HYPH</name>
<evidence type="ECO:0008006" key="4">
    <source>
        <dbReference type="Google" id="ProtNLM"/>
    </source>
</evidence>
<dbReference type="RefSeq" id="WP_126538804.1">
    <property type="nucleotide sequence ID" value="NZ_BSPM01000007.1"/>
</dbReference>
<protein>
    <recommendedName>
        <fullName evidence="4">OmpA family protein</fullName>
    </recommendedName>
</protein>
<comment type="caution">
    <text evidence="2">The sequence shown here is derived from an EMBL/GenBank/DDBJ whole genome shotgun (WGS) entry which is preliminary data.</text>
</comment>